<gene>
    <name evidence="1" type="ORF">ETD86_06380</name>
</gene>
<organism evidence="1 2">
    <name type="scientific">Nonomuraea turkmeniaca</name>
    <dbReference type="NCBI Taxonomy" id="103838"/>
    <lineage>
        <taxon>Bacteria</taxon>
        <taxon>Bacillati</taxon>
        <taxon>Actinomycetota</taxon>
        <taxon>Actinomycetes</taxon>
        <taxon>Streptosporangiales</taxon>
        <taxon>Streptosporangiaceae</taxon>
        <taxon>Nonomuraea</taxon>
    </lineage>
</organism>
<keyword evidence="2" id="KW-1185">Reference proteome</keyword>
<accession>A0A5S4GD20</accession>
<evidence type="ECO:0000313" key="2">
    <source>
        <dbReference type="Proteomes" id="UP000309128"/>
    </source>
</evidence>
<dbReference type="Proteomes" id="UP000309128">
    <property type="component" value="Unassembled WGS sequence"/>
</dbReference>
<name>A0A5S4GD20_9ACTN</name>
<protein>
    <submittedName>
        <fullName evidence="1">Uncharacterized protein</fullName>
    </submittedName>
</protein>
<proteinExistence type="predicted"/>
<comment type="caution">
    <text evidence="1">The sequence shown here is derived from an EMBL/GenBank/DDBJ whole genome shotgun (WGS) entry which is preliminary data.</text>
</comment>
<sequence>MTPADRVDVHVTMAGNLWLAQVDGVAGGMSARTLKELQGDVAAGLPFLFADRAQPPTPVYHYTLPGLSEQDLDDFAALQRQAAAIAEDYTRTLKKRVKHMHELGLSDGDIGELLGLTKQRIQQIRTNANDEARQTG</sequence>
<dbReference type="EMBL" id="VCKY01000014">
    <property type="protein sequence ID" value="TMR23950.1"/>
    <property type="molecule type" value="Genomic_DNA"/>
</dbReference>
<dbReference type="RefSeq" id="WP_138665163.1">
    <property type="nucleotide sequence ID" value="NZ_VCKY01000014.1"/>
</dbReference>
<evidence type="ECO:0000313" key="1">
    <source>
        <dbReference type="EMBL" id="TMR23950.1"/>
    </source>
</evidence>
<reference evidence="1 2" key="1">
    <citation type="submission" date="2019-05" db="EMBL/GenBank/DDBJ databases">
        <title>Draft genome sequence of Nonomuraea turkmeniaca DSM 43926.</title>
        <authorList>
            <person name="Saricaoglu S."/>
            <person name="Isik K."/>
        </authorList>
    </citation>
    <scope>NUCLEOTIDE SEQUENCE [LARGE SCALE GENOMIC DNA]</scope>
    <source>
        <strain evidence="1 2">DSM 43926</strain>
    </source>
</reference>
<dbReference type="OrthoDB" id="3534113at2"/>
<dbReference type="AlphaFoldDB" id="A0A5S4GD20"/>